<name>A3MV56_PYRCJ</name>
<dbReference type="InterPro" id="IPR000868">
    <property type="entry name" value="Isochorismatase-like_dom"/>
</dbReference>
<reference evidence="3" key="1">
    <citation type="submission" date="2007-02" db="EMBL/GenBank/DDBJ databases">
        <title>Complete sequence of Pyrobaculum calidifontis JCM 11548.</title>
        <authorList>
            <consortium name="US DOE Joint Genome Institute"/>
            <person name="Copeland A."/>
            <person name="Lucas S."/>
            <person name="Lapidus A."/>
            <person name="Barry K."/>
            <person name="Glavina del Rio T."/>
            <person name="Dalin E."/>
            <person name="Tice H."/>
            <person name="Pitluck S."/>
            <person name="Chain P."/>
            <person name="Malfatti S."/>
            <person name="Shin M."/>
            <person name="Vergez L."/>
            <person name="Schmutz J."/>
            <person name="Larimer F."/>
            <person name="Land M."/>
            <person name="Hauser L."/>
            <person name="Kyrpides N."/>
            <person name="Mikhailova N."/>
            <person name="Cozen A.E."/>
            <person name="Fitz-Gibbon S.T."/>
            <person name="House C.H."/>
            <person name="Saltikov C."/>
            <person name="Lowe T.M."/>
            <person name="Richardson P."/>
        </authorList>
    </citation>
    <scope>NUCLEOTIDE SEQUENCE [LARGE SCALE GENOMIC DNA]</scope>
    <source>
        <strain evidence="3">JCM 11548</strain>
    </source>
</reference>
<dbReference type="EMBL" id="CP000561">
    <property type="protein sequence ID" value="ABO08523.1"/>
    <property type="molecule type" value="Genomic_DNA"/>
</dbReference>
<dbReference type="Pfam" id="PF00857">
    <property type="entry name" value="Isochorismatase"/>
    <property type="match status" value="1"/>
</dbReference>
<dbReference type="GO" id="GO:0016787">
    <property type="term" value="F:hydrolase activity"/>
    <property type="evidence" value="ECO:0007669"/>
    <property type="project" value="UniProtKB-KW"/>
</dbReference>
<dbReference type="RefSeq" id="WP_011849781.1">
    <property type="nucleotide sequence ID" value="NC_009073.1"/>
</dbReference>
<dbReference type="SUPFAM" id="SSF52499">
    <property type="entry name" value="Isochorismatase-like hydrolases"/>
    <property type="match status" value="1"/>
</dbReference>
<dbReference type="PANTHER" id="PTHR43540:SF6">
    <property type="entry name" value="ISOCHORISMATASE-LIKE DOMAIN-CONTAINING PROTEIN"/>
    <property type="match status" value="1"/>
</dbReference>
<dbReference type="eggNOG" id="arCOG01943">
    <property type="taxonomic scope" value="Archaea"/>
</dbReference>
<protein>
    <submittedName>
        <fullName evidence="3">Isochorismatase hydrolase</fullName>
    </submittedName>
</protein>
<evidence type="ECO:0000313" key="4">
    <source>
        <dbReference type="Proteomes" id="UP000001431"/>
    </source>
</evidence>
<accession>A3MV56</accession>
<dbReference type="KEGG" id="pcl:Pcal_1098"/>
<organism evidence="3 4">
    <name type="scientific">Pyrobaculum calidifontis (strain DSM 21063 / JCM 11548 / VA1)</name>
    <dbReference type="NCBI Taxonomy" id="410359"/>
    <lineage>
        <taxon>Archaea</taxon>
        <taxon>Thermoproteota</taxon>
        <taxon>Thermoprotei</taxon>
        <taxon>Thermoproteales</taxon>
        <taxon>Thermoproteaceae</taxon>
        <taxon>Pyrobaculum</taxon>
    </lineage>
</organism>
<gene>
    <name evidence="3" type="ordered locus">Pcal_1098</name>
</gene>
<dbReference type="OrthoDB" id="9194at2157"/>
<dbReference type="Gene3D" id="3.40.50.850">
    <property type="entry name" value="Isochorismatase-like"/>
    <property type="match status" value="1"/>
</dbReference>
<dbReference type="InterPro" id="IPR050272">
    <property type="entry name" value="Isochorismatase-like_hydrls"/>
</dbReference>
<dbReference type="Proteomes" id="UP000001431">
    <property type="component" value="Chromosome"/>
</dbReference>
<evidence type="ECO:0000313" key="3">
    <source>
        <dbReference type="EMBL" id="ABO08523.1"/>
    </source>
</evidence>
<dbReference type="InterPro" id="IPR036380">
    <property type="entry name" value="Isochorismatase-like_sf"/>
</dbReference>
<dbReference type="STRING" id="410359.Pcal_1098"/>
<keyword evidence="1 3" id="KW-0378">Hydrolase</keyword>
<dbReference type="AlphaFoldDB" id="A3MV56"/>
<sequence>MLPATVSVPRVTVVDKVVLPADKTAVVVVDMQNDFAHPNGRLYSPSSREIIPRIAKLLAKAREKKVRVIYTQDTHYPDDPVEFPIWGPHVVKGSWGWQIVDELKPAEGDIVVEKMRYDAFFGTPLDHILRMYGVRHLVVTGTVANICVLHTVASARLRLYDVVVPIDAIAALNEFDYAAALRQMDFLYKVTLTTTEGVEFQ</sequence>
<dbReference type="HOGENOM" id="CLU_068979_8_4_2"/>
<proteinExistence type="predicted"/>
<dbReference type="CDD" id="cd00431">
    <property type="entry name" value="cysteine_hydrolases"/>
    <property type="match status" value="1"/>
</dbReference>
<keyword evidence="4" id="KW-1185">Reference proteome</keyword>
<dbReference type="GeneID" id="4909959"/>
<evidence type="ECO:0000256" key="1">
    <source>
        <dbReference type="ARBA" id="ARBA00022801"/>
    </source>
</evidence>
<dbReference type="PANTHER" id="PTHR43540">
    <property type="entry name" value="PEROXYUREIDOACRYLATE/UREIDOACRYLATE AMIDOHYDROLASE-RELATED"/>
    <property type="match status" value="1"/>
</dbReference>
<evidence type="ECO:0000259" key="2">
    <source>
        <dbReference type="Pfam" id="PF00857"/>
    </source>
</evidence>
<feature type="domain" description="Isochorismatase-like" evidence="2">
    <location>
        <begin position="24"/>
        <end position="195"/>
    </location>
</feature>